<dbReference type="AlphaFoldDB" id="A0A7S3UP89"/>
<organism evidence="2">
    <name type="scientific">Heterosigma akashiwo</name>
    <name type="common">Chromophytic alga</name>
    <name type="synonym">Heterosigma carterae</name>
    <dbReference type="NCBI Taxonomy" id="2829"/>
    <lineage>
        <taxon>Eukaryota</taxon>
        <taxon>Sar</taxon>
        <taxon>Stramenopiles</taxon>
        <taxon>Ochrophyta</taxon>
        <taxon>Raphidophyceae</taxon>
        <taxon>Chattonellales</taxon>
        <taxon>Chattonellaceae</taxon>
        <taxon>Heterosigma</taxon>
    </lineage>
</organism>
<dbReference type="InterPro" id="IPR015424">
    <property type="entry name" value="PyrdxlP-dep_Trfase"/>
</dbReference>
<dbReference type="PANTHER" id="PTHR42858:SF1">
    <property type="entry name" value="LD15494P"/>
    <property type="match status" value="1"/>
</dbReference>
<dbReference type="GO" id="GO:0030170">
    <property type="term" value="F:pyridoxal phosphate binding"/>
    <property type="evidence" value="ECO:0007669"/>
    <property type="project" value="InterPro"/>
</dbReference>
<dbReference type="Gene3D" id="3.40.640.10">
    <property type="entry name" value="Type I PLP-dependent aspartate aminotransferase-like (Major domain)"/>
    <property type="match status" value="1"/>
</dbReference>
<dbReference type="InterPro" id="IPR015421">
    <property type="entry name" value="PyrdxlP-dep_Trfase_major"/>
</dbReference>
<dbReference type="Pfam" id="PF00155">
    <property type="entry name" value="Aminotran_1_2"/>
    <property type="match status" value="1"/>
</dbReference>
<dbReference type="SUPFAM" id="SSF53383">
    <property type="entry name" value="PLP-dependent transferases"/>
    <property type="match status" value="1"/>
</dbReference>
<evidence type="ECO:0000313" key="2">
    <source>
        <dbReference type="EMBL" id="CAE0619436.1"/>
    </source>
</evidence>
<dbReference type="CDD" id="cd00609">
    <property type="entry name" value="AAT_like"/>
    <property type="match status" value="1"/>
</dbReference>
<name>A0A7S3UP89_HETAK</name>
<proteinExistence type="predicted"/>
<dbReference type="InterPro" id="IPR015422">
    <property type="entry name" value="PyrdxlP-dep_Trfase_small"/>
</dbReference>
<gene>
    <name evidence="2" type="ORF">HAKA00212_LOCUS122</name>
</gene>
<dbReference type="EMBL" id="HBIU01000361">
    <property type="protein sequence ID" value="CAE0619436.1"/>
    <property type="molecule type" value="Transcribed_RNA"/>
</dbReference>
<dbReference type="InterPro" id="IPR004839">
    <property type="entry name" value="Aminotransferase_I/II_large"/>
</dbReference>
<protein>
    <recommendedName>
        <fullName evidence="1">Aminotransferase class I/classII large domain-containing protein</fullName>
    </recommendedName>
</protein>
<feature type="domain" description="Aminotransferase class I/classII large" evidence="1">
    <location>
        <begin position="28"/>
        <end position="252"/>
    </location>
</feature>
<sequence>MDSDGVIVGQIERLLESGTIPAMLYTIPVFHNPTGCSLSKSRLDRLMLLSQKYGFYIVADEPYQFLNYENAQTQVLSKMTSAPNGSRIISLGTFSKIFAPGLRLGWIHTSPSIVNDLLSTAVIQSGGCINPLVAGLVHSAILQGTLQNHLERLVGTYQARKRAICKALREKCPDIEFDEPDGGYFVWVKIPPDVDAARLLEVARGRHGVAFTPGPRCSAAAAGGEGERFADRARLSFAFYDARELEEGIDRLAKALAEVRHSSHKNDDK</sequence>
<dbReference type="GO" id="GO:0047536">
    <property type="term" value="F:2-aminoadipate transaminase activity"/>
    <property type="evidence" value="ECO:0007669"/>
    <property type="project" value="TreeGrafter"/>
</dbReference>
<dbReference type="Gene3D" id="3.90.1150.10">
    <property type="entry name" value="Aspartate Aminotransferase, domain 1"/>
    <property type="match status" value="1"/>
</dbReference>
<evidence type="ECO:0000259" key="1">
    <source>
        <dbReference type="Pfam" id="PF00155"/>
    </source>
</evidence>
<reference evidence="2" key="1">
    <citation type="submission" date="2021-01" db="EMBL/GenBank/DDBJ databases">
        <authorList>
            <person name="Corre E."/>
            <person name="Pelletier E."/>
            <person name="Niang G."/>
            <person name="Scheremetjew M."/>
            <person name="Finn R."/>
            <person name="Kale V."/>
            <person name="Holt S."/>
            <person name="Cochrane G."/>
            <person name="Meng A."/>
            <person name="Brown T."/>
            <person name="Cohen L."/>
        </authorList>
    </citation>
    <scope>NUCLEOTIDE SEQUENCE</scope>
    <source>
        <strain evidence="2">CCMP3107</strain>
    </source>
</reference>
<accession>A0A7S3UP89</accession>
<dbReference type="PANTHER" id="PTHR42858">
    <property type="entry name" value="AMINOTRANSFERASE"/>
    <property type="match status" value="1"/>
</dbReference>